<reference evidence="1" key="2">
    <citation type="submission" date="2022-06" db="UniProtKB">
        <authorList>
            <consortium name="EnsemblMetazoa"/>
        </authorList>
    </citation>
    <scope>IDENTIFICATION</scope>
    <source>
        <strain evidence="1">PS312</strain>
    </source>
</reference>
<sequence length="317" mass="36375">MKFSLLLLSLTHFVHLSSGAAQEGSMATDNPSLFHFGFVNAQDDLALLQMHQHNIRKAIAMGDNFVLSYAITDYFAATVGLTDDGVIEVVANYIHLDSNLNCPLWGIMNFTEPVNYMMCDCLGESFWIPNIRQFREGQRMTKEQSETLLLTHAYKRIHRCNYQFAWSLLTMLVVEHGTEAGLQNFKRELYDNAVNLMKTQSNSPKAVIAHEFFAVLEKHLRKEKDAEHQYETMDLIVDSLNGMYNYHNNTWMGRFNQSMANQKKMRMPTPTTNIDFLLIFMIIIMVLVGIAIACKVLQDKFPGYRPLMELISKLLVI</sequence>
<reference evidence="2" key="1">
    <citation type="journal article" date="2008" name="Nat. Genet.">
        <title>The Pristionchus pacificus genome provides a unique perspective on nematode lifestyle and parasitism.</title>
        <authorList>
            <person name="Dieterich C."/>
            <person name="Clifton S.W."/>
            <person name="Schuster L.N."/>
            <person name="Chinwalla A."/>
            <person name="Delehaunty K."/>
            <person name="Dinkelacker I."/>
            <person name="Fulton L."/>
            <person name="Fulton R."/>
            <person name="Godfrey J."/>
            <person name="Minx P."/>
            <person name="Mitreva M."/>
            <person name="Roeseler W."/>
            <person name="Tian H."/>
            <person name="Witte H."/>
            <person name="Yang S.P."/>
            <person name="Wilson R.K."/>
            <person name="Sommer R.J."/>
        </authorList>
    </citation>
    <scope>NUCLEOTIDE SEQUENCE [LARGE SCALE GENOMIC DNA]</scope>
    <source>
        <strain evidence="2">PS312</strain>
    </source>
</reference>
<dbReference type="Proteomes" id="UP000005239">
    <property type="component" value="Unassembled WGS sequence"/>
</dbReference>
<evidence type="ECO:0000313" key="1">
    <source>
        <dbReference type="EnsemblMetazoa" id="PPA21924.1"/>
    </source>
</evidence>
<gene>
    <name evidence="1" type="primary">WBGene00111478</name>
</gene>
<evidence type="ECO:0000313" key="2">
    <source>
        <dbReference type="Proteomes" id="UP000005239"/>
    </source>
</evidence>
<accession>A0A2A6BC59</accession>
<keyword evidence="2" id="KW-1185">Reference proteome</keyword>
<organism evidence="1 2">
    <name type="scientific">Pristionchus pacificus</name>
    <name type="common">Parasitic nematode worm</name>
    <dbReference type="NCBI Taxonomy" id="54126"/>
    <lineage>
        <taxon>Eukaryota</taxon>
        <taxon>Metazoa</taxon>
        <taxon>Ecdysozoa</taxon>
        <taxon>Nematoda</taxon>
        <taxon>Chromadorea</taxon>
        <taxon>Rhabditida</taxon>
        <taxon>Rhabditina</taxon>
        <taxon>Diplogasteromorpha</taxon>
        <taxon>Diplogasteroidea</taxon>
        <taxon>Neodiplogasteridae</taxon>
        <taxon>Pristionchus</taxon>
    </lineage>
</organism>
<dbReference type="EnsemblMetazoa" id="PPA21924.1">
    <property type="protein sequence ID" value="PPA21924.1"/>
    <property type="gene ID" value="WBGene00111478"/>
</dbReference>
<dbReference type="AlphaFoldDB" id="A0A2A6BC59"/>
<accession>A0A8R1UFY1</accession>
<name>A0A2A6BC59_PRIPA</name>
<proteinExistence type="predicted"/>
<protein>
    <submittedName>
        <fullName evidence="1">Uncharacterized protein</fullName>
    </submittedName>
</protein>